<dbReference type="PROSITE" id="PS51421">
    <property type="entry name" value="RAS"/>
    <property type="match status" value="1"/>
</dbReference>
<dbReference type="NCBIfam" id="TIGR00231">
    <property type="entry name" value="small_GTP"/>
    <property type="match status" value="1"/>
</dbReference>
<keyword evidence="4 6" id="KW-0472">Membrane</keyword>
<dbReference type="PROSITE" id="PS50801">
    <property type="entry name" value="STAS"/>
    <property type="match status" value="1"/>
</dbReference>
<feature type="transmembrane region" description="Helical" evidence="6">
    <location>
        <begin position="1262"/>
        <end position="1279"/>
    </location>
</feature>
<accession>A0A9P1CUD9</accession>
<evidence type="ECO:0000256" key="1">
    <source>
        <dbReference type="ARBA" id="ARBA00004141"/>
    </source>
</evidence>
<evidence type="ECO:0000313" key="8">
    <source>
        <dbReference type="EMBL" id="CAI3998459.1"/>
    </source>
</evidence>
<reference evidence="8" key="1">
    <citation type="submission" date="2022-10" db="EMBL/GenBank/DDBJ databases">
        <authorList>
            <person name="Chen Y."/>
            <person name="Dougan E. K."/>
            <person name="Chan C."/>
            <person name="Rhodes N."/>
            <person name="Thang M."/>
        </authorList>
    </citation>
    <scope>NUCLEOTIDE SEQUENCE</scope>
</reference>
<keyword evidence="10" id="KW-1185">Reference proteome</keyword>
<dbReference type="SMART" id="SM00176">
    <property type="entry name" value="RAN"/>
    <property type="match status" value="1"/>
</dbReference>
<dbReference type="Pfam" id="PF00916">
    <property type="entry name" value="Sulfate_transp"/>
    <property type="match status" value="1"/>
</dbReference>
<dbReference type="InterPro" id="IPR036513">
    <property type="entry name" value="STAS_dom_sf"/>
</dbReference>
<feature type="region of interest" description="Disordered" evidence="5">
    <location>
        <begin position="921"/>
        <end position="943"/>
    </location>
</feature>
<evidence type="ECO:0000256" key="2">
    <source>
        <dbReference type="ARBA" id="ARBA00022692"/>
    </source>
</evidence>
<dbReference type="SUPFAM" id="SSF52540">
    <property type="entry name" value="P-loop containing nucleoside triphosphate hydrolases"/>
    <property type="match status" value="1"/>
</dbReference>
<feature type="transmembrane region" description="Helical" evidence="6">
    <location>
        <begin position="1012"/>
        <end position="1029"/>
    </location>
</feature>
<feature type="region of interest" description="Disordered" evidence="5">
    <location>
        <begin position="597"/>
        <end position="617"/>
    </location>
</feature>
<dbReference type="CDD" id="cd07042">
    <property type="entry name" value="STAS_SulP_like_sulfate_transporter"/>
    <property type="match status" value="1"/>
</dbReference>
<dbReference type="GO" id="GO:0016020">
    <property type="term" value="C:membrane"/>
    <property type="evidence" value="ECO:0007669"/>
    <property type="project" value="UniProtKB-SubCell"/>
</dbReference>
<evidence type="ECO:0000313" key="10">
    <source>
        <dbReference type="Proteomes" id="UP001152797"/>
    </source>
</evidence>
<protein>
    <submittedName>
        <fullName evidence="9">Ras-related protein RABA1g (AtRABA1g)</fullName>
    </submittedName>
</protein>
<dbReference type="InterPro" id="IPR027417">
    <property type="entry name" value="P-loop_NTPase"/>
</dbReference>
<feature type="transmembrane region" description="Helical" evidence="6">
    <location>
        <begin position="1222"/>
        <end position="1242"/>
    </location>
</feature>
<keyword evidence="2 6" id="KW-0812">Transmembrane</keyword>
<name>A0A9P1CUD9_9DINO</name>
<dbReference type="Gene3D" id="3.30.750.24">
    <property type="entry name" value="STAS domain"/>
    <property type="match status" value="1"/>
</dbReference>
<gene>
    <name evidence="8" type="ORF">C1SCF055_LOCUS24756</name>
</gene>
<dbReference type="Pfam" id="PF00071">
    <property type="entry name" value="Ras"/>
    <property type="match status" value="1"/>
</dbReference>
<sequence>MLRVFQVLQQQIELAVRCCEAGRRWQTWQTHALGANSLLAKAGEHVPLLADGLVCLHKYRGQTEAEERARAFSLQKHLSKDGALTKLAELLPGSNLLAAAMLHIRGHHREAQEALNLLKNWRDCGSADGALAKVAEMLPGVDVIAFGVHVNAGNFAQALRSISKTQWTDVTGDVIISFDLATLHGFSVSDIQASNLEVIPVASFMYGGLLDIVTNLIEVNSRGQKRSRFLRAAAARSPTNPVHRVKETLLGCCNEALEDLTQETLPEMIPELLDSAAMAATSYFQSQKGYMSFLLPKALPAKPHELEKEFQRSLEKVTVCHKRAIPVEVVRQKEIGKFGSAEVIATSTYCLGLGLHSAGLACLAGCFCGFSQLRRWLQRQFVPLVNSQNEQAWNDATKEPTEVFIRRPSPMEAEKSESQPSDRRMPFALIAELRGEAAERLSAALGRYFCHEMPLMKLLGHRGFHLLRRWMMGLLTPCIDGFDGVPVVPLVLHAEVGEGLYSICGQGLWLPRLWTELTCLSHVFDSQLCHKAAIQVLDVLQTGIRGIDLRQDSKTLVYREDISRQKAHQQNIQSLNIQEDLFGFAVLATGIESQVGFEGDQDTSSASQPVKGSETDARHVVNAKNPTRTPREIRIELCARGKVDRSHVCLKLQANMEDEDGFGLSAVQSGRFGSDHVLCTSHSEMEAAASLLFPWGVFQSRAYSTGTNLRQVVLVGDATVGKTHLLSRYVKGTLPKAPTATIGVEFATRTIPLAVGGTVKAQIWDTAGQERYRAITSSHYRRAVGALLVYDVTRNATFQNCLKWLEELRQNAEPNIIIMLVGNKLDLVEKDPTARQVHYDAASEFARQHKTYNVKHVFEQLLQEVYNQASKNAKERRREPGVAKHKARTFRLYDSDFDSDHRFTPEGLRIGEENICASGGTLGAQPSFHRQNDRQKPPENGRPDKALCVANVGAGVMIGIRQGLSAIMTASLIFTAAGVPELSDMFSFGITMMWFSSAVSAVWYGLFGRMQFSLIGINDVIGILWGTMGTQIQKSVEASQIVPTQLAFIGVSTVLTGVVSILFGQLGLGKLMLLFPAPVTSGFLGSIGFFIFKSSLQISSGVAFHYLWPVNFEEFCQVQPLSRVLCMFAALIFMRQMPPILVKAFPRYPSVKKLGGLVCQLVPLFLFYLVVSLAKIDMEELTEQGWTYPRQGSSSPLSLWTSSHLEMADWSFVWENMGSQGLIVMMSVLCTMTGVLGISGKFPTGPPGNPNPDATVDYDRELITVGWVDIILGFAGGIITFHRLGSSVQLRMDGGTHRIAVFTCAVFCAGLFLSGMPIGHLIPTWFLGGLFMNSSVSLMQDALTSYRHLPSSKWSILGYKLPSMEYGITLACIIVAIAESPFAGIFTGLALSVLEFLWQSSQSHPVSGVSSGHMSVGRTKRPVWELRSLRKEGDRIILLFLQGQLFFGSADHISHTLETATNDAEGRLKYCILSFARVIDIDATAAKQVKTSVDKAARSGVQVFFCRMSGSIFQELVTAGAVKSPDPALRKVLKDSGVDVGDLHDLKQDILYEATDAESSSGLTSISSPKFERVGRRLTCAFLPLGSGKFDAFDTESDALDYCNDLLLEEHYYQQSDVEGYKKAYRLACKAGQRLGEAEFEDMNFIPRGTLARLKPHCEVIDHLPHYQSLQNEEFTLYFIFRGAIAQLEEATEEDVIVARSGMLNAEVKGFTGRGRKRLRARFTPGHVVGKTAFFVGKEGLVDSKVLPMHQVSSRVSGYAEVWALKRSKWDDLAADLKSILQDLMLFQLADDRCSFVLHRSDTVSASFPQPRRCSLQATPLSEKKMPEPPGAAAEGEMAGGSYEIMKTDGVEWTMMFKAADDFAKRNKLRKLGDSKEAAAKWAAFYPSDEVVRGLRDWLDCRGLRRHFSEVNEWCKEMGAEDILDLIENVEDIAEHLGNSLTPTERMNLLGGRPANRRNLV</sequence>
<dbReference type="SMART" id="SM00173">
    <property type="entry name" value="RAS"/>
    <property type="match status" value="1"/>
</dbReference>
<dbReference type="GO" id="GO:0005525">
    <property type="term" value="F:GTP binding"/>
    <property type="evidence" value="ECO:0007669"/>
    <property type="project" value="InterPro"/>
</dbReference>
<dbReference type="PRINTS" id="PR00449">
    <property type="entry name" value="RASTRNSFRMNG"/>
</dbReference>
<dbReference type="EMBL" id="CAMXCT010002482">
    <property type="protein sequence ID" value="CAI3998459.1"/>
    <property type="molecule type" value="Genomic_DNA"/>
</dbReference>
<evidence type="ECO:0000313" key="9">
    <source>
        <dbReference type="EMBL" id="CAL4785771.1"/>
    </source>
</evidence>
<dbReference type="InterPro" id="IPR005225">
    <property type="entry name" value="Small_GTP-bd"/>
</dbReference>
<keyword evidence="3 6" id="KW-1133">Transmembrane helix</keyword>
<dbReference type="GO" id="GO:0003924">
    <property type="term" value="F:GTPase activity"/>
    <property type="evidence" value="ECO:0007669"/>
    <property type="project" value="InterPro"/>
</dbReference>
<dbReference type="InterPro" id="IPR052706">
    <property type="entry name" value="Membrane-Transporter-like"/>
</dbReference>
<feature type="transmembrane region" description="Helical" evidence="6">
    <location>
        <begin position="986"/>
        <end position="1006"/>
    </location>
</feature>
<feature type="domain" description="STAS" evidence="7">
    <location>
        <begin position="1426"/>
        <end position="1520"/>
    </location>
</feature>
<dbReference type="InterPro" id="IPR002645">
    <property type="entry name" value="STAS_dom"/>
</dbReference>
<dbReference type="EMBL" id="CAMXCT030002482">
    <property type="protein sequence ID" value="CAL4785771.1"/>
    <property type="molecule type" value="Genomic_DNA"/>
</dbReference>
<evidence type="ECO:0000256" key="3">
    <source>
        <dbReference type="ARBA" id="ARBA00022989"/>
    </source>
</evidence>
<feature type="transmembrane region" description="Helical" evidence="6">
    <location>
        <begin position="1041"/>
        <end position="1063"/>
    </location>
</feature>
<dbReference type="Pfam" id="PF01740">
    <property type="entry name" value="STAS"/>
    <property type="match status" value="1"/>
</dbReference>
<dbReference type="EMBL" id="CAMXCT020002482">
    <property type="protein sequence ID" value="CAL1151834.1"/>
    <property type="molecule type" value="Genomic_DNA"/>
</dbReference>
<dbReference type="InterPro" id="IPR011547">
    <property type="entry name" value="SLC26A/SulP_dom"/>
</dbReference>
<proteinExistence type="predicted"/>
<feature type="transmembrane region" description="Helical" evidence="6">
    <location>
        <begin position="1299"/>
        <end position="1319"/>
    </location>
</feature>
<feature type="transmembrane region" description="Helical" evidence="6">
    <location>
        <begin position="1154"/>
        <end position="1174"/>
    </location>
</feature>
<dbReference type="PANTHER" id="PTHR43310">
    <property type="entry name" value="SULFATE TRANSPORTER YBAR-RELATED"/>
    <property type="match status" value="1"/>
</dbReference>
<evidence type="ECO:0000256" key="6">
    <source>
        <dbReference type="SAM" id="Phobius"/>
    </source>
</evidence>
<organism evidence="8">
    <name type="scientific">Cladocopium goreaui</name>
    <dbReference type="NCBI Taxonomy" id="2562237"/>
    <lineage>
        <taxon>Eukaryota</taxon>
        <taxon>Sar</taxon>
        <taxon>Alveolata</taxon>
        <taxon>Dinophyceae</taxon>
        <taxon>Suessiales</taxon>
        <taxon>Symbiodiniaceae</taxon>
        <taxon>Cladocopium</taxon>
    </lineage>
</organism>
<dbReference type="SMART" id="SM00174">
    <property type="entry name" value="RHO"/>
    <property type="match status" value="1"/>
</dbReference>
<dbReference type="Proteomes" id="UP001152797">
    <property type="component" value="Unassembled WGS sequence"/>
</dbReference>
<evidence type="ECO:0000256" key="4">
    <source>
        <dbReference type="ARBA" id="ARBA00023136"/>
    </source>
</evidence>
<dbReference type="SMART" id="SM00175">
    <property type="entry name" value="RAB"/>
    <property type="match status" value="1"/>
</dbReference>
<dbReference type="FunFam" id="3.40.50.300:FF:001447">
    <property type="entry name" value="Ras-related protein Rab-1B"/>
    <property type="match status" value="1"/>
</dbReference>
<comment type="caution">
    <text evidence="8">The sequence shown here is derived from an EMBL/GenBank/DDBJ whole genome shotgun (WGS) entry which is preliminary data.</text>
</comment>
<dbReference type="PROSITE" id="PS51420">
    <property type="entry name" value="RHO"/>
    <property type="match status" value="1"/>
</dbReference>
<dbReference type="InterPro" id="IPR001806">
    <property type="entry name" value="Small_GTPase"/>
</dbReference>
<dbReference type="PROSITE" id="PS51419">
    <property type="entry name" value="RAB"/>
    <property type="match status" value="1"/>
</dbReference>
<dbReference type="Gene3D" id="3.40.50.300">
    <property type="entry name" value="P-loop containing nucleotide triphosphate hydrolases"/>
    <property type="match status" value="1"/>
</dbReference>
<evidence type="ECO:0000259" key="7">
    <source>
        <dbReference type="PROSITE" id="PS50801"/>
    </source>
</evidence>
<comment type="subcellular location">
    <subcellularLocation>
        <location evidence="1">Membrane</location>
        <topology evidence="1">Multi-pass membrane protein</topology>
    </subcellularLocation>
</comment>
<reference evidence="9 10" key="2">
    <citation type="submission" date="2024-05" db="EMBL/GenBank/DDBJ databases">
        <authorList>
            <person name="Chen Y."/>
            <person name="Shah S."/>
            <person name="Dougan E. K."/>
            <person name="Thang M."/>
            <person name="Chan C."/>
        </authorList>
    </citation>
    <scope>NUCLEOTIDE SEQUENCE [LARGE SCALE GENOMIC DNA]</scope>
</reference>
<dbReference type="PANTHER" id="PTHR43310:SF2">
    <property type="entry name" value="SLC26A_SULP TRANSPORTER DOMAIN-CONTAINING PROTEIN"/>
    <property type="match status" value="1"/>
</dbReference>
<dbReference type="OrthoDB" id="409725at2759"/>
<feature type="compositionally biased region" description="Basic and acidic residues" evidence="5">
    <location>
        <begin position="930"/>
        <end position="943"/>
    </location>
</feature>
<evidence type="ECO:0000256" key="5">
    <source>
        <dbReference type="SAM" id="MobiDB-lite"/>
    </source>
</evidence>
<dbReference type="SUPFAM" id="SSF52091">
    <property type="entry name" value="SpoIIaa-like"/>
    <property type="match status" value="1"/>
</dbReference>